<comment type="subunit">
    <text evidence="9">The complex comprises the extracytoplasmic solute receptor protein and the two transmembrane proteins.</text>
</comment>
<comment type="subcellular location">
    <subcellularLocation>
        <location evidence="1 9">Cell inner membrane</location>
        <topology evidence="1 9">Multi-pass membrane protein</topology>
    </subcellularLocation>
</comment>
<comment type="caution">
    <text evidence="11">The sequence shown here is derived from an EMBL/GenBank/DDBJ whole genome shotgun (WGS) entry which is preliminary data.</text>
</comment>
<evidence type="ECO:0000256" key="5">
    <source>
        <dbReference type="ARBA" id="ARBA00022692"/>
    </source>
</evidence>
<reference evidence="11" key="1">
    <citation type="submission" date="2022-11" db="EMBL/GenBank/DDBJ databases">
        <title>Hoeflea poritis sp. nov., isolated from scleractinian coral Porites lutea.</title>
        <authorList>
            <person name="Zhang G."/>
            <person name="Wei Q."/>
            <person name="Cai L."/>
        </authorList>
    </citation>
    <scope>NUCLEOTIDE SEQUENCE</scope>
    <source>
        <strain evidence="11">E7-10</strain>
    </source>
</reference>
<dbReference type="PANTHER" id="PTHR35011:SF2">
    <property type="entry name" value="2,3-DIKETO-L-GULONATE TRAP TRANSPORTER SMALL PERMEASE PROTEIN YIAM"/>
    <property type="match status" value="1"/>
</dbReference>
<feature type="transmembrane region" description="Helical" evidence="9">
    <location>
        <begin position="91"/>
        <end position="111"/>
    </location>
</feature>
<comment type="function">
    <text evidence="9">Part of the tripartite ATP-independent periplasmic (TRAP) transport system.</text>
</comment>
<evidence type="ECO:0000313" key="12">
    <source>
        <dbReference type="Proteomes" id="UP001148313"/>
    </source>
</evidence>
<feature type="domain" description="Tripartite ATP-independent periplasmic transporters DctQ component" evidence="10">
    <location>
        <begin position="26"/>
        <end position="155"/>
    </location>
</feature>
<evidence type="ECO:0000256" key="3">
    <source>
        <dbReference type="ARBA" id="ARBA00022475"/>
    </source>
</evidence>
<keyword evidence="5 9" id="KW-0812">Transmembrane</keyword>
<evidence type="ECO:0000256" key="6">
    <source>
        <dbReference type="ARBA" id="ARBA00022989"/>
    </source>
</evidence>
<dbReference type="PROSITE" id="PS51257">
    <property type="entry name" value="PROKAR_LIPOPROTEIN"/>
    <property type="match status" value="1"/>
</dbReference>
<proteinExistence type="inferred from homology"/>
<accession>A0ABT4VLY6</accession>
<dbReference type="InterPro" id="IPR055348">
    <property type="entry name" value="DctQ"/>
</dbReference>
<name>A0ABT4VLY6_9HYPH</name>
<feature type="transmembrane region" description="Helical" evidence="9">
    <location>
        <begin position="44"/>
        <end position="67"/>
    </location>
</feature>
<evidence type="ECO:0000259" key="10">
    <source>
        <dbReference type="Pfam" id="PF04290"/>
    </source>
</evidence>
<protein>
    <recommendedName>
        <fullName evidence="9">TRAP transporter small permease protein</fullName>
    </recommendedName>
</protein>
<comment type="similarity">
    <text evidence="8 9">Belongs to the TRAP transporter small permease family.</text>
</comment>
<keyword evidence="2 9" id="KW-0813">Transport</keyword>
<dbReference type="Proteomes" id="UP001148313">
    <property type="component" value="Unassembled WGS sequence"/>
</dbReference>
<dbReference type="RefSeq" id="WP_271088686.1">
    <property type="nucleotide sequence ID" value="NZ_JAPJZH010000003.1"/>
</dbReference>
<keyword evidence="7 9" id="KW-0472">Membrane</keyword>
<dbReference type="PANTHER" id="PTHR35011">
    <property type="entry name" value="2,3-DIKETO-L-GULONATE TRAP TRANSPORTER SMALL PERMEASE PROTEIN YIAM"/>
    <property type="match status" value="1"/>
</dbReference>
<evidence type="ECO:0000256" key="8">
    <source>
        <dbReference type="ARBA" id="ARBA00038436"/>
    </source>
</evidence>
<evidence type="ECO:0000256" key="4">
    <source>
        <dbReference type="ARBA" id="ARBA00022519"/>
    </source>
</evidence>
<dbReference type="EMBL" id="JAPJZH010000003">
    <property type="protein sequence ID" value="MDA4845122.1"/>
    <property type="molecule type" value="Genomic_DNA"/>
</dbReference>
<dbReference type="InterPro" id="IPR007387">
    <property type="entry name" value="TRAP_DctQ"/>
</dbReference>
<evidence type="ECO:0000256" key="2">
    <source>
        <dbReference type="ARBA" id="ARBA00022448"/>
    </source>
</evidence>
<sequence length="183" mass="20546">MKPVLNIIDRVILALGFLAACAVVLMMLHVTLDVVLDILFNRPLPGTLIIVSNYYMPLVTFLPLAFVERLENHVSADVLTQFLPQRGQTHIFGWTFLLCFTVCALLTYATWLEAVDKFHIGAFKMERGMKVLTWPIRFAAPIGYGILTLLFLFKFVAYTIRSNVLREGKNILGILGANSGVNE</sequence>
<evidence type="ECO:0000256" key="1">
    <source>
        <dbReference type="ARBA" id="ARBA00004429"/>
    </source>
</evidence>
<keyword evidence="6 9" id="KW-1133">Transmembrane helix</keyword>
<keyword evidence="12" id="KW-1185">Reference proteome</keyword>
<gene>
    <name evidence="11" type="ORF">OOZ53_07150</name>
</gene>
<organism evidence="11 12">
    <name type="scientific">Hoeflea poritis</name>
    <dbReference type="NCBI Taxonomy" id="2993659"/>
    <lineage>
        <taxon>Bacteria</taxon>
        <taxon>Pseudomonadati</taxon>
        <taxon>Pseudomonadota</taxon>
        <taxon>Alphaproteobacteria</taxon>
        <taxon>Hyphomicrobiales</taxon>
        <taxon>Rhizobiaceae</taxon>
        <taxon>Hoeflea</taxon>
    </lineage>
</organism>
<feature type="transmembrane region" description="Helical" evidence="9">
    <location>
        <begin position="12"/>
        <end position="32"/>
    </location>
</feature>
<keyword evidence="4 9" id="KW-0997">Cell inner membrane</keyword>
<keyword evidence="3" id="KW-1003">Cell membrane</keyword>
<evidence type="ECO:0000313" key="11">
    <source>
        <dbReference type="EMBL" id="MDA4845122.1"/>
    </source>
</evidence>
<dbReference type="Pfam" id="PF04290">
    <property type="entry name" value="DctQ"/>
    <property type="match status" value="1"/>
</dbReference>
<evidence type="ECO:0000256" key="9">
    <source>
        <dbReference type="RuleBase" id="RU369079"/>
    </source>
</evidence>
<feature type="transmembrane region" description="Helical" evidence="9">
    <location>
        <begin position="131"/>
        <end position="153"/>
    </location>
</feature>
<evidence type="ECO:0000256" key="7">
    <source>
        <dbReference type="ARBA" id="ARBA00023136"/>
    </source>
</evidence>